<dbReference type="EMBL" id="FM162591">
    <property type="protein sequence ID" value="CAQ84754.1"/>
    <property type="molecule type" value="Genomic_DNA"/>
</dbReference>
<gene>
    <name evidence="4" type="ordered locus">PAU_02662</name>
    <name evidence="5" type="ORF">PA-RVA18-1620</name>
</gene>
<dbReference type="PANTHER" id="PTHR36220">
    <property type="entry name" value="UNNAMED PRODUCT"/>
    <property type="match status" value="1"/>
</dbReference>
<evidence type="ECO:0000313" key="4">
    <source>
        <dbReference type="EMBL" id="CAQ84754.1"/>
    </source>
</evidence>
<evidence type="ECO:0000256" key="1">
    <source>
        <dbReference type="ARBA" id="ARBA00022729"/>
    </source>
</evidence>
<evidence type="ECO:0000313" key="6">
    <source>
        <dbReference type="Proteomes" id="UP000002747"/>
    </source>
</evidence>
<proteinExistence type="predicted"/>
<reference evidence="4 6" key="4">
    <citation type="journal article" date="2009" name="BMC Genomics">
        <title>Comparative genomics of the emerging human pathogen Photorhabdus asymbiotica with the insect pathogen Photorhabdus luminescens.</title>
        <authorList>
            <person name="Wilkinson P."/>
            <person name="Waterfield N.R."/>
            <person name="Crossman L."/>
            <person name="Corton C."/>
            <person name="Sanchez-Contreras M."/>
            <person name="Vlisidou I."/>
            <person name="Barron A."/>
            <person name="Bignell A."/>
            <person name="Clark L."/>
            <person name="Ormond D."/>
            <person name="Mayho M."/>
            <person name="Bason N."/>
            <person name="Smith F."/>
            <person name="Simmonds M."/>
            <person name="Churcher C."/>
            <person name="Harris D."/>
            <person name="Thompson N.R."/>
            <person name="Quail M."/>
            <person name="Parkhill J."/>
            <person name="ffrench-Constant R.H."/>
        </authorList>
    </citation>
    <scope>NUCLEOTIDE SEQUENCE [LARGE SCALE GENOMIC DNA]</scope>
    <source>
        <strain evidence="6">ATCC 43949 / 3105-77</strain>
        <strain evidence="4">ATCC43949</strain>
    </source>
</reference>
<dbReference type="PANTHER" id="PTHR36220:SF1">
    <property type="entry name" value="GAMMA TUBULIN COMPLEX COMPONENT C-TERMINAL DOMAIN-CONTAINING PROTEIN"/>
    <property type="match status" value="1"/>
</dbReference>
<evidence type="ECO:0000256" key="3">
    <source>
        <dbReference type="ARBA" id="ARBA00023180"/>
    </source>
</evidence>
<keyword evidence="3" id="KW-0325">Glycoprotein</keyword>
<dbReference type="KEGG" id="pay:PAU_02662"/>
<dbReference type="InterPro" id="IPR013519">
    <property type="entry name" value="Int_alpha_beta-p"/>
</dbReference>
<dbReference type="SUPFAM" id="SSF82171">
    <property type="entry name" value="DPP6 N-terminal domain-like"/>
    <property type="match status" value="1"/>
</dbReference>
<reference evidence="5" key="3">
    <citation type="submission" date="2008-09" db="EMBL/GenBank/DDBJ databases">
        <authorList>
            <person name="Thomson N.R."/>
        </authorList>
    </citation>
    <scope>NUCLEOTIDE SEQUENCE</scope>
    <source>
        <strain evidence="5">ATCC 43949</strain>
    </source>
</reference>
<reference evidence="4" key="2">
    <citation type="submission" date="2008-05" db="EMBL/GenBank/DDBJ databases">
        <authorList>
            <person name="Crossman L.C."/>
        </authorList>
    </citation>
    <scope>NUCLEOTIDE SEQUENCE</scope>
    <source>
        <strain evidence="4">ATCC43949</strain>
    </source>
</reference>
<name>B6VNA6_PHOAA</name>
<dbReference type="Proteomes" id="UP000002747">
    <property type="component" value="Chromosome"/>
</dbReference>
<dbReference type="STRING" id="291112.PAU_02662"/>
<dbReference type="EMBL" id="FM211058">
    <property type="protein sequence ID" value="CAR67636.1"/>
    <property type="molecule type" value="Genomic_DNA"/>
</dbReference>
<dbReference type="AlphaFoldDB" id="B6VNA6"/>
<organism evidence="5">
    <name type="scientific">Photorhabdus asymbiotica subsp. asymbiotica (strain ATCC 43949 / 3105-77)</name>
    <name type="common">Xenorhabdus luminescens (strain 2)</name>
    <dbReference type="NCBI Taxonomy" id="553480"/>
    <lineage>
        <taxon>Bacteria</taxon>
        <taxon>Pseudomonadati</taxon>
        <taxon>Pseudomonadota</taxon>
        <taxon>Gammaproteobacteria</taxon>
        <taxon>Enterobacterales</taxon>
        <taxon>Morganellaceae</taxon>
        <taxon>Photorhabdus</taxon>
    </lineage>
</organism>
<protein>
    <submittedName>
        <fullName evidence="5">Uncharacterized protein</fullName>
    </submittedName>
</protein>
<accession>C7BNY5</accession>
<dbReference type="Gene3D" id="2.130.10.130">
    <property type="entry name" value="Integrin alpha, N-terminal"/>
    <property type="match status" value="2"/>
</dbReference>
<sequence>MTTLTYLSFWEVLMANNKTSASSENNLVNKEEVKSWFKLYSMPKSENYTQLVQIAAEGRRLAGLDPGQIDNSPGAGLNRDLDEVNLLLVNPGEGVHIGEDREIAVNINKDSGLQFINGELGLRPDFKLSLELFESFTEEQQRELYRWLIHAGEMAASQVQLPAFDLPANGNNKNLGTVVSVSGDGKTIALSGAEAKEPVYLFSHTDNGWQQQFADYISGYSGRAISLNRNGNVLAVGIENRSSDGGHGSVFVYHRLANGVWEKSAKLWLSEANVQQHFGCSVSLSADGTLLAVGAYGWGSGSLTNCGAVYLYQYDGKKWSQLGERLTLASPAQGDMFGGKLSLSADGSTLAVAATGRNGNNGEVTLFHRYGTYWQPRPPLNSLTSPSLDSSDSFGASLSLNDSGDILAVGCPGEKGNVGAVYLYLRHRNAWQAMGILREAVTAGERFGSELSLSGDGRVLVVSTPVGKDNTGVQTGAGWWFSYQDEQWITQGRLLAVDGELNHKFGAGICLSGDGNTLAIGASGWKSGEGKVYLYD</sequence>
<keyword evidence="2" id="KW-0677">Repeat</keyword>
<evidence type="ECO:0000313" key="5">
    <source>
        <dbReference type="EMBL" id="CAR67636.1"/>
    </source>
</evidence>
<reference evidence="5" key="1">
    <citation type="journal article" date="2008" name="Proc. Natl. Acad. Sci. U.S.A.">
        <title>Rapid virulence annotation (RVA): identification of virulence factors using a bacterial genome library and multiple invertebrate hosts.</title>
        <authorList>
            <person name="Waterfield N.R."/>
            <person name="Sanchez-Contreras M."/>
            <person name="Eleftherianos I."/>
            <person name="Dowling A."/>
            <person name="Wilkinson P."/>
            <person name="Parkhill J."/>
            <person name="Thomson N."/>
            <person name="Reynolds S.E."/>
            <person name="Bode H.B."/>
            <person name="Dorus S."/>
            <person name="Ffrench-Constant R.H."/>
        </authorList>
    </citation>
    <scope>NUCLEOTIDE SEQUENCE</scope>
    <source>
        <strain evidence="5">ATCC 43949</strain>
    </source>
</reference>
<accession>B6VNA6</accession>
<dbReference type="InterPro" id="IPR028994">
    <property type="entry name" value="Integrin_alpha_N"/>
</dbReference>
<dbReference type="PROSITE" id="PS51470">
    <property type="entry name" value="FG_GAP"/>
    <property type="match status" value="1"/>
</dbReference>
<dbReference type="Pfam" id="PF14312">
    <property type="entry name" value="FG-GAP_2"/>
    <property type="match status" value="2"/>
</dbReference>
<keyword evidence="1" id="KW-0732">Signal</keyword>
<dbReference type="InterPro" id="IPR013517">
    <property type="entry name" value="FG-GAP"/>
</dbReference>
<evidence type="ECO:0000256" key="2">
    <source>
        <dbReference type="ARBA" id="ARBA00022737"/>
    </source>
</evidence>
<dbReference type="eggNOG" id="COG2304">
    <property type="taxonomic scope" value="Bacteria"/>
</dbReference>
<dbReference type="SMART" id="SM00191">
    <property type="entry name" value="Int_alpha"/>
    <property type="match status" value="3"/>
</dbReference>